<sequence length="238" mass="25061">MAASLPSVIRTSDLVPVRDRAIAVEPALTPLFPDAGLRRGHVVSFAGVAARSLAIATAARGVADGAWLAVVGVDGFGVEAAIEHGIAPERIVQIPASGPVEWAERLAAAADGFELLLTCPPRGADRQMRKLRQRLQARGGVLLAVPPVGEHAPSIGADIDLSTDEVAWIGIEQGSGRLMARRVTIGSAGRRVPRPVTIDCWLPGPDGRVDVVQTGVHPVDHRADDVDRHDTVDLHRAS</sequence>
<dbReference type="AlphaFoldDB" id="A0A4R7I242"/>
<comment type="caution">
    <text evidence="1">The sequence shown here is derived from an EMBL/GenBank/DDBJ whole genome shotgun (WGS) entry which is preliminary data.</text>
</comment>
<evidence type="ECO:0000313" key="1">
    <source>
        <dbReference type="EMBL" id="TDT17591.1"/>
    </source>
</evidence>
<dbReference type="Proteomes" id="UP000294558">
    <property type="component" value="Unassembled WGS sequence"/>
</dbReference>
<proteinExistence type="predicted"/>
<dbReference type="RefSeq" id="WP_133869875.1">
    <property type="nucleotide sequence ID" value="NZ_SOAU01000001.1"/>
</dbReference>
<evidence type="ECO:0000313" key="2">
    <source>
        <dbReference type="Proteomes" id="UP000294558"/>
    </source>
</evidence>
<organism evidence="1 2">
    <name type="scientific">Ilumatobacter fluminis</name>
    <dbReference type="NCBI Taxonomy" id="467091"/>
    <lineage>
        <taxon>Bacteria</taxon>
        <taxon>Bacillati</taxon>
        <taxon>Actinomycetota</taxon>
        <taxon>Acidimicrobiia</taxon>
        <taxon>Acidimicrobiales</taxon>
        <taxon>Ilumatobacteraceae</taxon>
        <taxon>Ilumatobacter</taxon>
    </lineage>
</organism>
<keyword evidence="2" id="KW-1185">Reference proteome</keyword>
<name>A0A4R7I242_9ACTN</name>
<protein>
    <recommendedName>
        <fullName evidence="3">Protein RecA</fullName>
    </recommendedName>
</protein>
<evidence type="ECO:0008006" key="3">
    <source>
        <dbReference type="Google" id="ProtNLM"/>
    </source>
</evidence>
<dbReference type="OrthoDB" id="3873597at2"/>
<gene>
    <name evidence="1" type="ORF">BDK89_3202</name>
</gene>
<dbReference type="EMBL" id="SOAU01000001">
    <property type="protein sequence ID" value="TDT17591.1"/>
    <property type="molecule type" value="Genomic_DNA"/>
</dbReference>
<reference evidence="1 2" key="1">
    <citation type="submission" date="2019-03" db="EMBL/GenBank/DDBJ databases">
        <title>Sequencing the genomes of 1000 actinobacteria strains.</title>
        <authorList>
            <person name="Klenk H.-P."/>
        </authorList>
    </citation>
    <scope>NUCLEOTIDE SEQUENCE [LARGE SCALE GENOMIC DNA]</scope>
    <source>
        <strain evidence="1 2">DSM 18936</strain>
    </source>
</reference>
<accession>A0A4R7I242</accession>